<evidence type="ECO:0000256" key="6">
    <source>
        <dbReference type="RuleBase" id="RU004374"/>
    </source>
</evidence>
<dbReference type="Pfam" id="PF01652">
    <property type="entry name" value="IF4E"/>
    <property type="match status" value="1"/>
</dbReference>
<comment type="caution">
    <text evidence="8">The sequence shown here is derived from an EMBL/GenBank/DDBJ whole genome shotgun (WGS) entry which is preliminary data.</text>
</comment>
<dbReference type="InterPro" id="IPR001040">
    <property type="entry name" value="TIF_eIF_4E"/>
</dbReference>
<dbReference type="PROSITE" id="PS00813">
    <property type="entry name" value="IF4E"/>
    <property type="match status" value="1"/>
</dbReference>
<evidence type="ECO:0000256" key="2">
    <source>
        <dbReference type="ARBA" id="ARBA00022540"/>
    </source>
</evidence>
<dbReference type="PANTHER" id="PTHR11960">
    <property type="entry name" value="EUKARYOTIC TRANSLATION INITIATION FACTOR 4E RELATED"/>
    <property type="match status" value="1"/>
</dbReference>
<evidence type="ECO:0000313" key="8">
    <source>
        <dbReference type="EMBL" id="CAI2373954.1"/>
    </source>
</evidence>
<keyword evidence="3" id="KW-0810">Translation regulation</keyword>
<dbReference type="Proteomes" id="UP001295684">
    <property type="component" value="Unassembled WGS sequence"/>
</dbReference>
<keyword evidence="9" id="KW-1185">Reference proteome</keyword>
<keyword evidence="4 6" id="KW-0694">RNA-binding</keyword>
<comment type="similarity">
    <text evidence="1 6">Belongs to the eukaryotic initiation factor 4E family.</text>
</comment>
<evidence type="ECO:0000256" key="1">
    <source>
        <dbReference type="ARBA" id="ARBA00009860"/>
    </source>
</evidence>
<reference evidence="8" key="1">
    <citation type="submission" date="2023-07" db="EMBL/GenBank/DDBJ databases">
        <authorList>
            <consortium name="AG Swart"/>
            <person name="Singh M."/>
            <person name="Singh A."/>
            <person name="Seah K."/>
            <person name="Emmerich C."/>
        </authorList>
    </citation>
    <scope>NUCLEOTIDE SEQUENCE</scope>
    <source>
        <strain evidence="8">DP1</strain>
    </source>
</reference>
<feature type="compositionally biased region" description="Basic and acidic residues" evidence="7">
    <location>
        <begin position="8"/>
        <end position="41"/>
    </location>
</feature>
<dbReference type="PANTHER" id="PTHR11960:SF8">
    <property type="entry name" value="EUKARYOTIC TRANSLATION INITIATION FACTOR 4E1-RELATED"/>
    <property type="match status" value="1"/>
</dbReference>
<evidence type="ECO:0000256" key="3">
    <source>
        <dbReference type="ARBA" id="ARBA00022845"/>
    </source>
</evidence>
<organism evidence="8 9">
    <name type="scientific">Euplotes crassus</name>
    <dbReference type="NCBI Taxonomy" id="5936"/>
    <lineage>
        <taxon>Eukaryota</taxon>
        <taxon>Sar</taxon>
        <taxon>Alveolata</taxon>
        <taxon>Ciliophora</taxon>
        <taxon>Intramacronucleata</taxon>
        <taxon>Spirotrichea</taxon>
        <taxon>Hypotrichia</taxon>
        <taxon>Euplotida</taxon>
        <taxon>Euplotidae</taxon>
        <taxon>Moneuplotes</taxon>
    </lineage>
</organism>
<proteinExistence type="inferred from homology"/>
<keyword evidence="2 6" id="KW-0396">Initiation factor</keyword>
<dbReference type="AlphaFoldDB" id="A0AAD2CXK7"/>
<accession>A0AAD2CXK7</accession>
<gene>
    <name evidence="8" type="ORF">ECRASSUSDP1_LOCUS15303</name>
</gene>
<feature type="region of interest" description="Disordered" evidence="7">
    <location>
        <begin position="1"/>
        <end position="79"/>
    </location>
</feature>
<protein>
    <recommendedName>
        <fullName evidence="10">Eukaryotic translation initiation factor 4E</fullName>
    </recommendedName>
</protein>
<dbReference type="EMBL" id="CAMPGE010015322">
    <property type="protein sequence ID" value="CAI2373954.1"/>
    <property type="molecule type" value="Genomic_DNA"/>
</dbReference>
<dbReference type="InterPro" id="IPR019770">
    <property type="entry name" value="TIF_eIF_4E_CS"/>
</dbReference>
<dbReference type="Gene3D" id="3.30.760.10">
    <property type="entry name" value="RNA Cap, Translation Initiation Factor Eif4e"/>
    <property type="match status" value="1"/>
</dbReference>
<feature type="compositionally biased region" description="Basic and acidic residues" evidence="7">
    <location>
        <begin position="52"/>
        <end position="75"/>
    </location>
</feature>
<sequence length="273" mass="31763">MKAQLEAFEGKKIDVDPPCTEDTKTDEKIIPEDSKNSDAPKQEPSVTDAENESSKEEEKCSVPPESTKEEVKTAAKETPPMPLSDSWTFWYVYDMSHEERKKKKGKERWQKEYKLNEIYTFGTIQEFWRLFNNIVNVKDLVPNTDYLLFKHGVKPEWEDPKNNDGGKWVSTLPKDKKLIDECETAWNQLVYLIVGADIDKELYDIINGIVFSVRDKHHRICLWLSDNSEPSLLKKIGDKMREVSKIPKEISIEYQVHKKAIQHNLDNEAFLKA</sequence>
<dbReference type="GO" id="GO:0016281">
    <property type="term" value="C:eukaryotic translation initiation factor 4F complex"/>
    <property type="evidence" value="ECO:0007669"/>
    <property type="project" value="TreeGrafter"/>
</dbReference>
<dbReference type="InterPro" id="IPR023398">
    <property type="entry name" value="TIF_eIF4e-like"/>
</dbReference>
<evidence type="ECO:0008006" key="10">
    <source>
        <dbReference type="Google" id="ProtNLM"/>
    </source>
</evidence>
<evidence type="ECO:0000313" key="9">
    <source>
        <dbReference type="Proteomes" id="UP001295684"/>
    </source>
</evidence>
<name>A0AAD2CXK7_EUPCR</name>
<dbReference type="GO" id="GO:0003743">
    <property type="term" value="F:translation initiation factor activity"/>
    <property type="evidence" value="ECO:0007669"/>
    <property type="project" value="UniProtKB-KW"/>
</dbReference>
<evidence type="ECO:0000256" key="5">
    <source>
        <dbReference type="ARBA" id="ARBA00022917"/>
    </source>
</evidence>
<evidence type="ECO:0000256" key="4">
    <source>
        <dbReference type="ARBA" id="ARBA00022884"/>
    </source>
</evidence>
<evidence type="ECO:0000256" key="7">
    <source>
        <dbReference type="SAM" id="MobiDB-lite"/>
    </source>
</evidence>
<dbReference type="GO" id="GO:0006417">
    <property type="term" value="P:regulation of translation"/>
    <property type="evidence" value="ECO:0007669"/>
    <property type="project" value="UniProtKB-KW"/>
</dbReference>
<keyword evidence="5 6" id="KW-0648">Protein biosynthesis</keyword>
<dbReference type="SUPFAM" id="SSF55418">
    <property type="entry name" value="eIF4e-like"/>
    <property type="match status" value="1"/>
</dbReference>
<dbReference type="GO" id="GO:0000340">
    <property type="term" value="F:RNA 7-methylguanosine cap binding"/>
    <property type="evidence" value="ECO:0007669"/>
    <property type="project" value="TreeGrafter"/>
</dbReference>